<dbReference type="GO" id="GO:0003690">
    <property type="term" value="F:double-stranded DNA binding"/>
    <property type="evidence" value="ECO:0007669"/>
    <property type="project" value="TreeGrafter"/>
</dbReference>
<dbReference type="EMBL" id="CACTIH010002331">
    <property type="protein sequence ID" value="CAA2975972.1"/>
    <property type="molecule type" value="Genomic_DNA"/>
</dbReference>
<dbReference type="GO" id="GO:0046404">
    <property type="term" value="F:ATP-dependent polydeoxyribonucleotide 5'-hydroxyl-kinase activity"/>
    <property type="evidence" value="ECO:0007669"/>
    <property type="project" value="TreeGrafter"/>
</dbReference>
<dbReference type="SUPFAM" id="SSF56784">
    <property type="entry name" value="HAD-like"/>
    <property type="match status" value="1"/>
</dbReference>
<proteinExistence type="predicted"/>
<dbReference type="InterPro" id="IPR013954">
    <property type="entry name" value="PNK3P"/>
</dbReference>
<dbReference type="PANTHER" id="PTHR12083">
    <property type="entry name" value="BIFUNCTIONAL POLYNUCLEOTIDE PHOSPHATASE/KINASE"/>
    <property type="match status" value="1"/>
</dbReference>
<dbReference type="Pfam" id="PF08645">
    <property type="entry name" value="PNK3P"/>
    <property type="match status" value="1"/>
</dbReference>
<dbReference type="InterPro" id="IPR036412">
    <property type="entry name" value="HAD-like_sf"/>
</dbReference>
<protein>
    <submittedName>
        <fullName evidence="1">Uncharacterized protein</fullName>
    </submittedName>
</protein>
<dbReference type="InterPro" id="IPR023214">
    <property type="entry name" value="HAD_sf"/>
</dbReference>
<dbReference type="GO" id="GO:0046403">
    <property type="term" value="F:polynucleotide 3'-phosphatase activity"/>
    <property type="evidence" value="ECO:0007669"/>
    <property type="project" value="TreeGrafter"/>
</dbReference>
<keyword evidence="2" id="KW-1185">Reference proteome</keyword>
<sequence length="339" mass="38463">MLVRRFISAVIHNQKRRILTASTRRGSNEKSTLSAATPSNSLSLFATQLGRRFNIRPILTRILLRAFSLHRLGANNAILATNRINGTLQYSIGMSAKESRQIDSVESEQQLEAARDSSELVRSRLEAYENHKTGNTLESLREAYAKISKSNESQWLDFADQSCYIYLYKGGGQPSETMAAFDLDGTLIRPKSNKRIPRSATDWELFSVWTKTKLQQCLRECPARFVIFTNQNGIGLNIVPLDEVQQRIELVTKRLDIPCTVFMATEQDEFRKPRLGMYRLFTESFNDSMPLDLSSSFYCGDAIGYPSHSDADIKFAQQLDLPFLTPEKFLRGVKPKLVS</sequence>
<dbReference type="Gene3D" id="3.40.50.1000">
    <property type="entry name" value="HAD superfamily/HAD-like"/>
    <property type="match status" value="1"/>
</dbReference>
<dbReference type="PANTHER" id="PTHR12083:SF9">
    <property type="entry name" value="BIFUNCTIONAL POLYNUCLEOTIDE PHOSPHATASE_KINASE"/>
    <property type="match status" value="1"/>
</dbReference>
<organism evidence="1 2">
    <name type="scientific">Olea europaea subsp. europaea</name>
    <dbReference type="NCBI Taxonomy" id="158383"/>
    <lineage>
        <taxon>Eukaryota</taxon>
        <taxon>Viridiplantae</taxon>
        <taxon>Streptophyta</taxon>
        <taxon>Embryophyta</taxon>
        <taxon>Tracheophyta</taxon>
        <taxon>Spermatophyta</taxon>
        <taxon>Magnoliopsida</taxon>
        <taxon>eudicotyledons</taxon>
        <taxon>Gunneridae</taxon>
        <taxon>Pentapetalae</taxon>
        <taxon>asterids</taxon>
        <taxon>lamiids</taxon>
        <taxon>Lamiales</taxon>
        <taxon>Oleaceae</taxon>
        <taxon>Oleeae</taxon>
        <taxon>Olea</taxon>
    </lineage>
</organism>
<dbReference type="NCBIfam" id="TIGR01664">
    <property type="entry name" value="DNA-3'-Pase"/>
    <property type="match status" value="1"/>
</dbReference>
<dbReference type="OrthoDB" id="19045at2759"/>
<accession>A0A8S0R9N5</accession>
<gene>
    <name evidence="1" type="ORF">OLEA9_A099723</name>
</gene>
<dbReference type="InterPro" id="IPR006551">
    <property type="entry name" value="Polynucleotide_phosphatase"/>
</dbReference>
<evidence type="ECO:0000313" key="2">
    <source>
        <dbReference type="Proteomes" id="UP000594638"/>
    </source>
</evidence>
<reference evidence="1 2" key="1">
    <citation type="submission" date="2019-12" db="EMBL/GenBank/DDBJ databases">
        <authorList>
            <person name="Alioto T."/>
            <person name="Alioto T."/>
            <person name="Gomez Garrido J."/>
        </authorList>
    </citation>
    <scope>NUCLEOTIDE SEQUENCE [LARGE SCALE GENOMIC DNA]</scope>
</reference>
<dbReference type="GO" id="GO:0006281">
    <property type="term" value="P:DNA repair"/>
    <property type="evidence" value="ECO:0007669"/>
    <property type="project" value="TreeGrafter"/>
</dbReference>
<dbReference type="Proteomes" id="UP000594638">
    <property type="component" value="Unassembled WGS sequence"/>
</dbReference>
<dbReference type="NCBIfam" id="TIGR01662">
    <property type="entry name" value="HAD-SF-IIIA"/>
    <property type="match status" value="1"/>
</dbReference>
<dbReference type="Gramene" id="OE9A099723T1">
    <property type="protein sequence ID" value="OE9A099723C1"/>
    <property type="gene ID" value="OE9A099723"/>
</dbReference>
<name>A0A8S0R9N5_OLEEU</name>
<dbReference type="AlphaFoldDB" id="A0A8S0R9N5"/>
<dbReference type="InterPro" id="IPR006549">
    <property type="entry name" value="HAD-SF_hydro_IIIA"/>
</dbReference>
<comment type="caution">
    <text evidence="1">The sequence shown here is derived from an EMBL/GenBank/DDBJ whole genome shotgun (WGS) entry which is preliminary data.</text>
</comment>
<evidence type="ECO:0000313" key="1">
    <source>
        <dbReference type="EMBL" id="CAA2975972.1"/>
    </source>
</evidence>